<keyword evidence="2" id="KW-1185">Reference proteome</keyword>
<name>A0ACC9CXZ9_9FIRM</name>
<accession>A0ACC9CXZ9</accession>
<sequence length="82" mass="9458">MHNGVRKAVNCLKEEQEDRRGSLDQTVFPDTAALKECLKGVNRNEDGYYTVSTLAEMAYVLRKLQEEKARQEAAEERRKRGK</sequence>
<proteinExistence type="predicted"/>
<evidence type="ECO:0000313" key="1">
    <source>
        <dbReference type="EMBL" id="PDX60740.1"/>
    </source>
</evidence>
<comment type="caution">
    <text evidence="1">The sequence shown here is derived from an EMBL/GenBank/DDBJ whole genome shotgun (WGS) entry which is preliminary data.</text>
</comment>
<gene>
    <name evidence="1" type="ORF">CGS49_12270</name>
</gene>
<evidence type="ECO:0000313" key="2">
    <source>
        <dbReference type="Proteomes" id="UP000220959"/>
    </source>
</evidence>
<reference evidence="1 2" key="1">
    <citation type="journal article" date="2017" name="Front. Microbiol.">
        <title>New Insights into the Diversity of the Genus Faecalibacterium.</title>
        <authorList>
            <person name="Benevides L."/>
            <person name="Burman S."/>
            <person name="Martin R."/>
            <person name="Robert V."/>
            <person name="Thomas M."/>
            <person name="Miquel S."/>
            <person name="Chain F."/>
            <person name="Sokol H."/>
            <person name="Bermudez-Humaran L.G."/>
            <person name="Morrison M."/>
            <person name="Langella P."/>
            <person name="Azevedo V.A."/>
            <person name="Chatel J.M."/>
            <person name="Soares S."/>
        </authorList>
    </citation>
    <scope>NUCLEOTIDE SEQUENCE [LARGE SCALE GENOMIC DNA]</scope>
    <source>
        <strain evidence="2">CNCM I-4541</strain>
    </source>
</reference>
<dbReference type="EMBL" id="NMTR01000021">
    <property type="protein sequence ID" value="PDX60740.1"/>
    <property type="molecule type" value="Genomic_DNA"/>
</dbReference>
<organism evidence="1 2">
    <name type="scientific">Faecalibacterium langellae</name>
    <dbReference type="NCBI Taxonomy" id="3435293"/>
    <lineage>
        <taxon>Bacteria</taxon>
        <taxon>Bacillati</taxon>
        <taxon>Bacillota</taxon>
        <taxon>Clostridia</taxon>
        <taxon>Eubacteriales</taxon>
        <taxon>Oscillospiraceae</taxon>
        <taxon>Faecalibacterium</taxon>
    </lineage>
</organism>
<protein>
    <submittedName>
        <fullName evidence="1">Uncharacterized protein</fullName>
    </submittedName>
</protein>
<dbReference type="Proteomes" id="UP000220959">
    <property type="component" value="Unassembled WGS sequence"/>
</dbReference>